<comment type="caution">
    <text evidence="2">The sequence shown here is derived from an EMBL/GenBank/DDBJ whole genome shotgun (WGS) entry which is preliminary data.</text>
</comment>
<accession>A0ABP9R788</accession>
<feature type="compositionally biased region" description="Low complexity" evidence="1">
    <location>
        <begin position="61"/>
        <end position="72"/>
    </location>
</feature>
<protein>
    <submittedName>
        <fullName evidence="2">Uncharacterized protein</fullName>
    </submittedName>
</protein>
<evidence type="ECO:0000313" key="2">
    <source>
        <dbReference type="EMBL" id="GAA5172220.1"/>
    </source>
</evidence>
<reference evidence="3" key="1">
    <citation type="journal article" date="2019" name="Int. J. Syst. Evol. Microbiol.">
        <title>The Global Catalogue of Microorganisms (GCM) 10K type strain sequencing project: providing services to taxonomists for standard genome sequencing and annotation.</title>
        <authorList>
            <consortium name="The Broad Institute Genomics Platform"/>
            <consortium name="The Broad Institute Genome Sequencing Center for Infectious Disease"/>
            <person name="Wu L."/>
            <person name="Ma J."/>
        </authorList>
    </citation>
    <scope>NUCLEOTIDE SEQUENCE [LARGE SCALE GENOMIC DNA]</scope>
    <source>
        <strain evidence="3">JCM 18715</strain>
    </source>
</reference>
<feature type="compositionally biased region" description="Pro residues" evidence="1">
    <location>
        <begin position="73"/>
        <end position="83"/>
    </location>
</feature>
<name>A0ABP9R788_9RHOO</name>
<dbReference type="Proteomes" id="UP001500547">
    <property type="component" value="Unassembled WGS sequence"/>
</dbReference>
<proteinExistence type="predicted"/>
<keyword evidence="3" id="KW-1185">Reference proteome</keyword>
<sequence length="121" mass="13038">MPYTADWKGVLEPVKVFASTAAREIAGQIAEPVTNDELLDEAELEARDDTELDAWDEAALELPPAEDAAAAPAPLPEPPPPPHAASARIASAVAPRRISNLLMSLSRLLPRSCAKRRRTYS</sequence>
<dbReference type="EMBL" id="BAABLD010000017">
    <property type="protein sequence ID" value="GAA5172220.1"/>
    <property type="molecule type" value="Genomic_DNA"/>
</dbReference>
<evidence type="ECO:0000313" key="3">
    <source>
        <dbReference type="Proteomes" id="UP001500547"/>
    </source>
</evidence>
<evidence type="ECO:0000256" key="1">
    <source>
        <dbReference type="SAM" id="MobiDB-lite"/>
    </source>
</evidence>
<organism evidence="2 3">
    <name type="scientific">Viridibacterium curvum</name>
    <dbReference type="NCBI Taxonomy" id="1101404"/>
    <lineage>
        <taxon>Bacteria</taxon>
        <taxon>Pseudomonadati</taxon>
        <taxon>Pseudomonadota</taxon>
        <taxon>Betaproteobacteria</taxon>
        <taxon>Rhodocyclales</taxon>
        <taxon>Rhodocyclaceae</taxon>
        <taxon>Viridibacterium</taxon>
    </lineage>
</organism>
<gene>
    <name evidence="2" type="ORF">GCM10025770_38040</name>
</gene>
<feature type="region of interest" description="Disordered" evidence="1">
    <location>
        <begin position="61"/>
        <end position="88"/>
    </location>
</feature>